<dbReference type="SMART" id="SM00179">
    <property type="entry name" value="EGF_CA"/>
    <property type="match status" value="7"/>
</dbReference>
<dbReference type="Gene3D" id="2.10.25.10">
    <property type="entry name" value="Laminin"/>
    <property type="match status" value="7"/>
</dbReference>
<dbReference type="Pfam" id="PF07645">
    <property type="entry name" value="EGF_CA"/>
    <property type="match status" value="3"/>
</dbReference>
<dbReference type="Pfam" id="PF13927">
    <property type="entry name" value="Ig_3"/>
    <property type="match status" value="1"/>
</dbReference>
<proteinExistence type="predicted"/>
<keyword evidence="6" id="KW-0768">Sushi</keyword>
<keyword evidence="1 5" id="KW-0245">EGF-like domain</keyword>
<dbReference type="InterPro" id="IPR007110">
    <property type="entry name" value="Ig-like_dom"/>
</dbReference>
<dbReference type="PROSITE" id="PS01187">
    <property type="entry name" value="EGF_CA"/>
    <property type="match status" value="2"/>
</dbReference>
<dbReference type="InterPro" id="IPR000742">
    <property type="entry name" value="EGF"/>
</dbReference>
<dbReference type="Gene3D" id="2.60.40.10">
    <property type="entry name" value="Immunoglobulins"/>
    <property type="match status" value="2"/>
</dbReference>
<dbReference type="CDD" id="cd00033">
    <property type="entry name" value="CCP"/>
    <property type="match status" value="1"/>
</dbReference>
<dbReference type="SMART" id="SM00181">
    <property type="entry name" value="EGF"/>
    <property type="match status" value="8"/>
</dbReference>
<evidence type="ECO:0000256" key="6">
    <source>
        <dbReference type="PROSITE-ProRule" id="PRU00302"/>
    </source>
</evidence>
<dbReference type="FunFam" id="2.10.25.10:FF:000240">
    <property type="entry name" value="Vitamin K-dependent protein S"/>
    <property type="match status" value="1"/>
</dbReference>
<dbReference type="InterPro" id="IPR003599">
    <property type="entry name" value="Ig_sub"/>
</dbReference>
<dbReference type="InterPro" id="IPR000152">
    <property type="entry name" value="EGF-type_Asp/Asn_hydroxyl_site"/>
</dbReference>
<dbReference type="PROSITE" id="PS50923">
    <property type="entry name" value="SUSHI"/>
    <property type="match status" value="1"/>
</dbReference>
<dbReference type="EMBL" id="MU825427">
    <property type="protein sequence ID" value="KAJ7389600.1"/>
    <property type="molecule type" value="Genomic_DNA"/>
</dbReference>
<evidence type="ECO:0000256" key="5">
    <source>
        <dbReference type="PROSITE-ProRule" id="PRU00076"/>
    </source>
</evidence>
<feature type="domain" description="Sushi" evidence="9">
    <location>
        <begin position="279"/>
        <end position="341"/>
    </location>
</feature>
<dbReference type="PROSITE" id="PS50835">
    <property type="entry name" value="IG_LIKE"/>
    <property type="match status" value="2"/>
</dbReference>
<dbReference type="InterPro" id="IPR035976">
    <property type="entry name" value="Sushi/SCR/CCP_sf"/>
</dbReference>
<feature type="domain" description="EGF-like" evidence="7">
    <location>
        <begin position="242"/>
        <end position="282"/>
    </location>
</feature>
<organism evidence="10 11">
    <name type="scientific">Desmophyllum pertusum</name>
    <dbReference type="NCBI Taxonomy" id="174260"/>
    <lineage>
        <taxon>Eukaryota</taxon>
        <taxon>Metazoa</taxon>
        <taxon>Cnidaria</taxon>
        <taxon>Anthozoa</taxon>
        <taxon>Hexacorallia</taxon>
        <taxon>Scleractinia</taxon>
        <taxon>Caryophylliina</taxon>
        <taxon>Caryophylliidae</taxon>
        <taxon>Desmophyllum</taxon>
    </lineage>
</organism>
<evidence type="ECO:0000256" key="3">
    <source>
        <dbReference type="ARBA" id="ARBA00022737"/>
    </source>
</evidence>
<keyword evidence="2" id="KW-0732">Signal</keyword>
<evidence type="ECO:0000259" key="7">
    <source>
        <dbReference type="PROSITE" id="PS50026"/>
    </source>
</evidence>
<dbReference type="CDD" id="cd00096">
    <property type="entry name" value="Ig"/>
    <property type="match status" value="1"/>
</dbReference>
<dbReference type="InterPro" id="IPR000436">
    <property type="entry name" value="Sushi_SCR_CCP_dom"/>
</dbReference>
<dbReference type="CDD" id="cd00054">
    <property type="entry name" value="EGF_CA"/>
    <property type="match status" value="4"/>
</dbReference>
<evidence type="ECO:0000313" key="10">
    <source>
        <dbReference type="EMBL" id="KAJ7389600.1"/>
    </source>
</evidence>
<dbReference type="InterPro" id="IPR036179">
    <property type="entry name" value="Ig-like_dom_sf"/>
</dbReference>
<evidence type="ECO:0000259" key="9">
    <source>
        <dbReference type="PROSITE" id="PS50923"/>
    </source>
</evidence>
<dbReference type="Proteomes" id="UP001163046">
    <property type="component" value="Unassembled WGS sequence"/>
</dbReference>
<feature type="disulfide bond" evidence="6">
    <location>
        <begin position="312"/>
        <end position="339"/>
    </location>
</feature>
<dbReference type="SUPFAM" id="SSF48726">
    <property type="entry name" value="Immunoglobulin"/>
    <property type="match status" value="2"/>
</dbReference>
<dbReference type="SMART" id="SM00032">
    <property type="entry name" value="CCP"/>
    <property type="match status" value="2"/>
</dbReference>
<name>A0A9W9ZY34_9CNID</name>
<evidence type="ECO:0000256" key="4">
    <source>
        <dbReference type="ARBA" id="ARBA00023157"/>
    </source>
</evidence>
<dbReference type="SUPFAM" id="SSF57184">
    <property type="entry name" value="Growth factor receptor domain"/>
    <property type="match status" value="2"/>
</dbReference>
<dbReference type="InterPro" id="IPR049883">
    <property type="entry name" value="NOTCH1_EGF-like"/>
</dbReference>
<dbReference type="SUPFAM" id="SSF57196">
    <property type="entry name" value="EGF/Laminin"/>
    <property type="match status" value="2"/>
</dbReference>
<evidence type="ECO:0000259" key="8">
    <source>
        <dbReference type="PROSITE" id="PS50835"/>
    </source>
</evidence>
<dbReference type="Pfam" id="PF12662">
    <property type="entry name" value="cEGF"/>
    <property type="match status" value="2"/>
</dbReference>
<feature type="domain" description="EGF-like" evidence="7">
    <location>
        <begin position="70"/>
        <end position="109"/>
    </location>
</feature>
<feature type="domain" description="Ig-like" evidence="8">
    <location>
        <begin position="1894"/>
        <end position="1969"/>
    </location>
</feature>
<dbReference type="InterPro" id="IPR001881">
    <property type="entry name" value="EGF-like_Ca-bd_dom"/>
</dbReference>
<dbReference type="InterPro" id="IPR018097">
    <property type="entry name" value="EGF_Ca-bd_CS"/>
</dbReference>
<dbReference type="PANTHER" id="PTHR24039">
    <property type="entry name" value="FIBRILLIN-RELATED"/>
    <property type="match status" value="1"/>
</dbReference>
<dbReference type="InterPro" id="IPR026823">
    <property type="entry name" value="cEGF"/>
</dbReference>
<gene>
    <name evidence="10" type="primary">SCUBE1_4</name>
    <name evidence="10" type="ORF">OS493_029932</name>
</gene>
<dbReference type="PROSITE" id="PS50026">
    <property type="entry name" value="EGF_3"/>
    <property type="match status" value="3"/>
</dbReference>
<dbReference type="SMART" id="SM00409">
    <property type="entry name" value="IG"/>
    <property type="match status" value="2"/>
</dbReference>
<keyword evidence="4 6" id="KW-1015">Disulfide bond</keyword>
<protein>
    <submittedName>
        <fullName evidence="10">Positive regulation of smoothened signaling pathway</fullName>
    </submittedName>
</protein>
<dbReference type="SMART" id="SM00408">
    <property type="entry name" value="IGc2"/>
    <property type="match status" value="2"/>
</dbReference>
<reference evidence="10" key="1">
    <citation type="submission" date="2023-01" db="EMBL/GenBank/DDBJ databases">
        <title>Genome assembly of the deep-sea coral Lophelia pertusa.</title>
        <authorList>
            <person name="Herrera S."/>
            <person name="Cordes E."/>
        </authorList>
    </citation>
    <scope>NUCLEOTIDE SEQUENCE</scope>
    <source>
        <strain evidence="10">USNM1676648</strain>
        <tissue evidence="10">Polyp</tissue>
    </source>
</reference>
<dbReference type="PROSITE" id="PS01186">
    <property type="entry name" value="EGF_2"/>
    <property type="match status" value="4"/>
</dbReference>
<accession>A0A9W9ZY34</accession>
<evidence type="ECO:0000256" key="2">
    <source>
        <dbReference type="ARBA" id="ARBA00022729"/>
    </source>
</evidence>
<dbReference type="OrthoDB" id="5989933at2759"/>
<dbReference type="FunFam" id="2.10.25.10:FF:000119">
    <property type="entry name" value="vitamin K-dependent protein S"/>
    <property type="match status" value="2"/>
</dbReference>
<dbReference type="InterPro" id="IPR009030">
    <property type="entry name" value="Growth_fac_rcpt_cys_sf"/>
</dbReference>
<keyword evidence="3" id="KW-0677">Repeat</keyword>
<keyword evidence="11" id="KW-1185">Reference proteome</keyword>
<dbReference type="PROSITE" id="PS00010">
    <property type="entry name" value="ASX_HYDROXYL"/>
    <property type="match status" value="3"/>
</dbReference>
<dbReference type="Pfam" id="PF14670">
    <property type="entry name" value="FXa_inhibition"/>
    <property type="match status" value="1"/>
</dbReference>
<comment type="caution">
    <text evidence="5">Lacks conserved residue(s) required for the propagation of feature annotation.</text>
</comment>
<dbReference type="Gene3D" id="2.10.70.10">
    <property type="entry name" value="Complement Module, domain 1"/>
    <property type="match status" value="1"/>
</dbReference>
<feature type="domain" description="Ig-like" evidence="8">
    <location>
        <begin position="1980"/>
        <end position="2068"/>
    </location>
</feature>
<evidence type="ECO:0000256" key="1">
    <source>
        <dbReference type="ARBA" id="ARBA00022536"/>
    </source>
</evidence>
<sequence length="2233" mass="249544">MCACYQGYKSNPNDKKRCIDVNECLTGSACSCGVTGSGNVCGAICTNTVGSFRCSCGKGYSLQSGTVCTDNNECAVDNGGCSRQCVNQPGGFRCTCPRGFRLVSNKLCKDVDECASNNGNCEHSCKNLFGSHRCKCNEGFMLDSNRRTCSDVDECKLGHDCEDYCNNTLGGYYCSCRKGYELTRDNRTCTDFDECARRNITGSEEATTLSACHHICRNVEGSFQCSCRNGYALMYDKKQCNDIDECQTGSHSCEQNCHNTNGDYYCTCKAGYKLSSDGKTCEAQPCVQIDPPSHGGMTCSGLVTDTKCTFSCKPGFDLVGSHSRTCLPSSSWSGNRTSCNAKHCEDLTTTLESQTLSVPCFKSFGSTCYFGCRRGFFLQGDGHANCSLNSKGDAVSWNIGTFSCEAINTCQPNPCRHEGKCLALDERKFTCNCEGTGYKGNQCQTGFVTTPIFPKLRTDIRSEHISLLARPSQRLKVSLYSEKGVTFEPPSMEMTFSKRKEVFTVEVEKPGIRAITYRLEGENKDDFETPERGVLFTEPEISHNNSLKIKLFLLKGELPIGCEEHYTKEKLSCEIRLLSTAPWTGTPRSTNGIVHLATANNQNIPLSLIGLNLKDAYVSRDKMIEAGIAKTSSPKEFSLSHLKNGTCQLKVANSKDLMELIGNDAFVSSFMHALSEMAPEWLNVAVSETNEAFDIPNIVANLASDLEHCSGFPLNQASSLAYYRPAVNYKLRIAQNEVVLFADGRTCFAINICKNGLFINFPKEQAELLKGTVDVFRDMKDSGLDLQVDSIGLFEERETARFVEGIIWNGMKLQRLSPFEYNMWLKGSLRWQMKTTELLFVTFKVTGETIIKSENIDSLFTDRMSQRMEMQLKGKALVNITGKALKKYFSLNFGSTAVTGKAVLGGKNICSKNAQGIFLTSERSASNLLNESPFSAYIRPTRTEPVRLAILASLSGGRQNKILNIGEVKLFLNYLNFFVPVLQNVLREANLILPEGKVVLKGSLQMMQHLNDLMQEMDLVVAGKRINGTNVLTLLHQINSKIEYMKKIIDLITERSLLSSDNATFAELLRMIEKVQARFPNPLRVNLGGEHVRTNLQGISFYLRCNLCIGKLCIDDLSTTIDYLAEGNCFPNAPVSTFRAKGKVLKTMPLSAGNVLTLPKGQVVDMVFPRDSDIVSANFTGAIQLFEINQETNVTLDKEQLSFQIQGEIFNKYMANMRVAADTNYALDWSSLSFTVDGRMMNSSLLSQSLQTRVINFAKYLVHKAAKRVGKCEETILRVEQRLLLAKKLVEEKQSILNDASRENQRKSSKLRRINSAYEKASTLLNSSLTQFLKVKNKKNCELQNCSYINTNTCIPTVCQKKIIVTYAVPNCRKEKESLEEEVVVSKVEEEEEWVQTYVVLRHSDCGKTSKVITTVGIVAIPYFPVVGAIVTVFGLLYDSVFGCDDYKVKVPGPKVKVIHKVTKNFRESRKVEIENFVCDREKTESVISGYSPYECCKQDDGSKITVLDPNCVSHNSYCFRNMSILADEIRFENETMYGEFQTMMNKGKQATLAQLEASKTRVKFDMAEKQLELARARLKQHEFAQKAINLTTVRLREKLGLKLGEKMKNLVGKALISVDSLAFSVSMTRSSSKVRFPLTGFVRTFEGSDKAIQFPMDFRKENDSLALASKLIVETMFGTSRSRRRRSVREELVTSKKNESTFLLEQHGCLFSQEAHIFFTDIVESLAVVIKNKKELEEAMSAGIRGLEELPGVEDKAGEFSTEPSQQIRTYFSDTIQYLKDAQLNNSGTISWNNTLNDFRGFLDVLSQNKNFTECSGFQDCTDYFFDSLEEMYEMEYHPRAVEIKTMLNALEKIIGSMLEEDHAMSTLEDMILQAKVLINSSNDDVILCGKKPKIVRNSPVKLVAILGETVNLVCEVNSTLEVEYLWTKNDQPLEETNSTVLKLENVTKESEGAYKCQASNKRGSTVSNVTILVVHQRPNITEQPPDAQGLVGDEIFSMVCNSTGIPRPLTEWFFIPMKGDNHDAVRVNTTAPVLQMPNLTTANAGFYYCNVSNLHGKVQSRMATLDVLRFVPGVPRIVVSLKLKKCMSATSPGNNRSQCNGNASIKYQVDSAAFEYITQKMFERMRWPVEKIESEHYEPFPNASVSFVVNGDDSSIPEGKRREALNSFALSRRRMGNSLKRLYSALEEDGMKFKWKNVTISGDKESLVFGFLPQRCPNGTRRHENGFLCGK</sequence>
<dbReference type="PANTHER" id="PTHR24039:SF58">
    <property type="entry name" value="EGF-LIKE DOMAIN-CONTAINING PROTEIN"/>
    <property type="match status" value="1"/>
</dbReference>
<evidence type="ECO:0000313" key="11">
    <source>
        <dbReference type="Proteomes" id="UP001163046"/>
    </source>
</evidence>
<dbReference type="SUPFAM" id="SSF57535">
    <property type="entry name" value="Complement control module/SCR domain"/>
    <property type="match status" value="2"/>
</dbReference>
<comment type="caution">
    <text evidence="10">The sequence shown here is derived from an EMBL/GenBank/DDBJ whole genome shotgun (WGS) entry which is preliminary data.</text>
</comment>
<dbReference type="GO" id="GO:0005509">
    <property type="term" value="F:calcium ion binding"/>
    <property type="evidence" value="ECO:0007669"/>
    <property type="project" value="InterPro"/>
</dbReference>
<dbReference type="InterPro" id="IPR013783">
    <property type="entry name" value="Ig-like_fold"/>
</dbReference>
<dbReference type="InterPro" id="IPR003598">
    <property type="entry name" value="Ig_sub2"/>
</dbReference>
<dbReference type="Pfam" id="PF00084">
    <property type="entry name" value="Sushi"/>
    <property type="match status" value="1"/>
</dbReference>
<feature type="domain" description="EGF-like" evidence="7">
    <location>
        <begin position="406"/>
        <end position="444"/>
    </location>
</feature>